<protein>
    <submittedName>
        <fullName evidence="3">Altronate dehydratase small subunit</fullName>
    </submittedName>
</protein>
<dbReference type="InterPro" id="IPR052172">
    <property type="entry name" value="UxaA_altronate/galactarate_dh"/>
</dbReference>
<gene>
    <name evidence="3" type="ORF">SAMN05660235_01707</name>
</gene>
<keyword evidence="1" id="KW-0456">Lyase</keyword>
<evidence type="ECO:0000259" key="2">
    <source>
        <dbReference type="SMART" id="SM00858"/>
    </source>
</evidence>
<dbReference type="PANTHER" id="PTHR30536:SF5">
    <property type="entry name" value="ALTRONATE DEHYDRATASE"/>
    <property type="match status" value="1"/>
</dbReference>
<dbReference type="RefSeq" id="WP_093689937.1">
    <property type="nucleotide sequence ID" value="NZ_FNBU01000011.1"/>
</dbReference>
<proteinExistence type="predicted"/>
<dbReference type="Gene3D" id="2.30.130.110">
    <property type="match status" value="1"/>
</dbReference>
<dbReference type="InterPro" id="IPR013974">
    <property type="entry name" value="SAF"/>
</dbReference>
<dbReference type="Pfam" id="PF08666">
    <property type="entry name" value="SAF"/>
    <property type="match status" value="1"/>
</dbReference>
<accession>A0A1G7LB36</accession>
<dbReference type="OrthoDB" id="9804574at2"/>
<dbReference type="PANTHER" id="PTHR30536">
    <property type="entry name" value="ALTRONATE/GALACTARATE DEHYDRATASE"/>
    <property type="match status" value="1"/>
</dbReference>
<evidence type="ECO:0000313" key="4">
    <source>
        <dbReference type="Proteomes" id="UP000243333"/>
    </source>
</evidence>
<dbReference type="CDD" id="cd11613">
    <property type="entry name" value="SAF_AH_GD"/>
    <property type="match status" value="1"/>
</dbReference>
<sequence length="98" mass="10597">MGKSRAIVMKKSDNVATAVEEIAPGTEVELVIEGQKIAVLVTERIPFGHKFAIRDIARDEKVIKYGETIGVATQAIKMGQHTHVHNMAGCRGRGDLTG</sequence>
<dbReference type="SMART" id="SM00858">
    <property type="entry name" value="SAF"/>
    <property type="match status" value="1"/>
</dbReference>
<dbReference type="AlphaFoldDB" id="A0A1G7LB36"/>
<keyword evidence="4" id="KW-1185">Reference proteome</keyword>
<dbReference type="EMBL" id="FNBU01000011">
    <property type="protein sequence ID" value="SDF46665.1"/>
    <property type="molecule type" value="Genomic_DNA"/>
</dbReference>
<organism evidence="3 4">
    <name type="scientific">Sporolituus thermophilus DSM 23256</name>
    <dbReference type="NCBI Taxonomy" id="1123285"/>
    <lineage>
        <taxon>Bacteria</taxon>
        <taxon>Bacillati</taxon>
        <taxon>Bacillota</taxon>
        <taxon>Negativicutes</taxon>
        <taxon>Selenomonadales</taxon>
        <taxon>Sporomusaceae</taxon>
        <taxon>Sporolituus</taxon>
    </lineage>
</organism>
<dbReference type="STRING" id="1123285.SAMN05660235_01707"/>
<evidence type="ECO:0000313" key="3">
    <source>
        <dbReference type="EMBL" id="SDF46665.1"/>
    </source>
</evidence>
<name>A0A1G7LB36_9FIRM</name>
<reference evidence="4" key="1">
    <citation type="submission" date="2016-10" db="EMBL/GenBank/DDBJ databases">
        <authorList>
            <person name="Varghese N."/>
            <person name="Submissions S."/>
        </authorList>
    </citation>
    <scope>NUCLEOTIDE SEQUENCE [LARGE SCALE GENOMIC DNA]</scope>
    <source>
        <strain evidence="4">DSM 23256</strain>
    </source>
</reference>
<feature type="domain" description="SAF" evidence="2">
    <location>
        <begin position="13"/>
        <end position="88"/>
    </location>
</feature>
<dbReference type="GO" id="GO:0019698">
    <property type="term" value="P:D-galacturonate catabolic process"/>
    <property type="evidence" value="ECO:0007669"/>
    <property type="project" value="TreeGrafter"/>
</dbReference>
<dbReference type="GO" id="GO:0016829">
    <property type="term" value="F:lyase activity"/>
    <property type="evidence" value="ECO:0007669"/>
    <property type="project" value="UniProtKB-KW"/>
</dbReference>
<dbReference type="InterPro" id="IPR044144">
    <property type="entry name" value="SAF_UxaA/GarD"/>
</dbReference>
<evidence type="ECO:0000256" key="1">
    <source>
        <dbReference type="ARBA" id="ARBA00023239"/>
    </source>
</evidence>
<dbReference type="Proteomes" id="UP000243333">
    <property type="component" value="Unassembled WGS sequence"/>
</dbReference>